<keyword evidence="2" id="KW-1185">Reference proteome</keyword>
<accession>A0ABP6ZK76</accession>
<dbReference type="RefSeq" id="WP_231482178.1">
    <property type="nucleotide sequence ID" value="NZ_BAAAZO010000004.1"/>
</dbReference>
<dbReference type="Proteomes" id="UP001501074">
    <property type="component" value="Unassembled WGS sequence"/>
</dbReference>
<reference evidence="2" key="1">
    <citation type="journal article" date="2019" name="Int. J. Syst. Evol. Microbiol.">
        <title>The Global Catalogue of Microorganisms (GCM) 10K type strain sequencing project: providing services to taxonomists for standard genome sequencing and annotation.</title>
        <authorList>
            <consortium name="The Broad Institute Genomics Platform"/>
            <consortium name="The Broad Institute Genome Sequencing Center for Infectious Disease"/>
            <person name="Wu L."/>
            <person name="Ma J."/>
        </authorList>
    </citation>
    <scope>NUCLEOTIDE SEQUENCE [LARGE SCALE GENOMIC DNA]</scope>
    <source>
        <strain evidence="2">JCM 16902</strain>
    </source>
</reference>
<proteinExistence type="predicted"/>
<protein>
    <submittedName>
        <fullName evidence="1">Histidine phosphatase family protein</fullName>
    </submittedName>
</protein>
<organism evidence="1 2">
    <name type="scientific">Kineosporia mesophila</name>
    <dbReference type="NCBI Taxonomy" id="566012"/>
    <lineage>
        <taxon>Bacteria</taxon>
        <taxon>Bacillati</taxon>
        <taxon>Actinomycetota</taxon>
        <taxon>Actinomycetes</taxon>
        <taxon>Kineosporiales</taxon>
        <taxon>Kineosporiaceae</taxon>
        <taxon>Kineosporia</taxon>
    </lineage>
</organism>
<dbReference type="PANTHER" id="PTHR47623:SF1">
    <property type="entry name" value="OS09G0287300 PROTEIN"/>
    <property type="match status" value="1"/>
</dbReference>
<dbReference type="EMBL" id="BAAAZO010000004">
    <property type="protein sequence ID" value="GAA3611550.1"/>
    <property type="molecule type" value="Genomic_DNA"/>
</dbReference>
<dbReference type="SUPFAM" id="SSF53254">
    <property type="entry name" value="Phosphoglycerate mutase-like"/>
    <property type="match status" value="1"/>
</dbReference>
<dbReference type="InterPro" id="IPR029033">
    <property type="entry name" value="His_PPase_superfam"/>
</dbReference>
<dbReference type="SMART" id="SM00855">
    <property type="entry name" value="PGAM"/>
    <property type="match status" value="1"/>
</dbReference>
<dbReference type="Gene3D" id="3.40.50.1240">
    <property type="entry name" value="Phosphoglycerate mutase-like"/>
    <property type="match status" value="1"/>
</dbReference>
<name>A0ABP6ZK76_9ACTN</name>
<dbReference type="InterPro" id="IPR013078">
    <property type="entry name" value="His_Pase_superF_clade-1"/>
</dbReference>
<dbReference type="CDD" id="cd07067">
    <property type="entry name" value="HP_PGM_like"/>
    <property type="match status" value="1"/>
</dbReference>
<evidence type="ECO:0000313" key="2">
    <source>
        <dbReference type="Proteomes" id="UP001501074"/>
    </source>
</evidence>
<comment type="caution">
    <text evidence="1">The sequence shown here is derived from an EMBL/GenBank/DDBJ whole genome shotgun (WGS) entry which is preliminary data.</text>
</comment>
<dbReference type="Pfam" id="PF00300">
    <property type="entry name" value="His_Phos_1"/>
    <property type="match status" value="1"/>
</dbReference>
<evidence type="ECO:0000313" key="1">
    <source>
        <dbReference type="EMBL" id="GAA3611550.1"/>
    </source>
</evidence>
<sequence length="186" mass="19420">MSTGPTRRLILIRHAKAEQATPGQEDVDRPLAPRGLLDAVVGGQELAVVAVPDLVLCSPARRTRQTWRTVLEGLSGELAEPAHPEVKYPHGLYEAGVFDLVETVRKAGGQASVVVVVGHEPTMSEATLSLAGAGSDPDAVQHVKAGFPTAGIAVLAVEREWADLAPGDGRLEKFVVPRAEGGGSIG</sequence>
<gene>
    <name evidence="1" type="ORF">GCM10022223_29590</name>
</gene>
<dbReference type="PANTHER" id="PTHR47623">
    <property type="entry name" value="OS09G0287300 PROTEIN"/>
    <property type="match status" value="1"/>
</dbReference>